<sequence>MLTAQLLIHFFALLSAAPSSCGPADLDAADFGDLVDFAASCDVLGTHGRLWITEDGAVYSVELERSLSTWDLIKAGSRTDFPQLAGDATPLATMSFEVGFRGSADLLDVWSREGDEWVLVDTLAPDEDHTATFKLDVGKPYWLDPILSPSAGEAWDYPFGESEPVVLPPSGRAAVLKPVLTCPG</sequence>
<evidence type="ECO:0000256" key="1">
    <source>
        <dbReference type="SAM" id="SignalP"/>
    </source>
</evidence>
<dbReference type="EMBL" id="ABCS01000002">
    <property type="protein sequence ID" value="EDM81551.1"/>
    <property type="molecule type" value="Genomic_DNA"/>
</dbReference>
<dbReference type="STRING" id="391625.PPSIR1_21579"/>
<evidence type="ECO:0000313" key="2">
    <source>
        <dbReference type="EMBL" id="EDM81551.1"/>
    </source>
</evidence>
<accession>A6FXG3</accession>
<name>A6FXG3_9BACT</name>
<proteinExistence type="predicted"/>
<dbReference type="Proteomes" id="UP000005801">
    <property type="component" value="Unassembled WGS sequence"/>
</dbReference>
<dbReference type="AlphaFoldDB" id="A6FXG3"/>
<dbReference type="RefSeq" id="WP_006969162.1">
    <property type="nucleotide sequence ID" value="NZ_ABCS01000002.1"/>
</dbReference>
<reference evidence="2 3" key="1">
    <citation type="submission" date="2007-06" db="EMBL/GenBank/DDBJ databases">
        <authorList>
            <person name="Shimkets L."/>
            <person name="Ferriera S."/>
            <person name="Johnson J."/>
            <person name="Kravitz S."/>
            <person name="Beeson K."/>
            <person name="Sutton G."/>
            <person name="Rogers Y.-H."/>
            <person name="Friedman R."/>
            <person name="Frazier M."/>
            <person name="Venter J.C."/>
        </authorList>
    </citation>
    <scope>NUCLEOTIDE SEQUENCE [LARGE SCALE GENOMIC DNA]</scope>
    <source>
        <strain evidence="2 3">SIR-1</strain>
    </source>
</reference>
<keyword evidence="3" id="KW-1185">Reference proteome</keyword>
<gene>
    <name evidence="2" type="ORF">PPSIR1_21579</name>
</gene>
<protein>
    <submittedName>
        <fullName evidence="2">Uncharacterized protein</fullName>
    </submittedName>
</protein>
<keyword evidence="1" id="KW-0732">Signal</keyword>
<evidence type="ECO:0000313" key="3">
    <source>
        <dbReference type="Proteomes" id="UP000005801"/>
    </source>
</evidence>
<feature type="signal peptide" evidence="1">
    <location>
        <begin position="1"/>
        <end position="21"/>
    </location>
</feature>
<organism evidence="2 3">
    <name type="scientific">Plesiocystis pacifica SIR-1</name>
    <dbReference type="NCBI Taxonomy" id="391625"/>
    <lineage>
        <taxon>Bacteria</taxon>
        <taxon>Pseudomonadati</taxon>
        <taxon>Myxococcota</taxon>
        <taxon>Polyangia</taxon>
        <taxon>Nannocystales</taxon>
        <taxon>Nannocystaceae</taxon>
        <taxon>Plesiocystis</taxon>
    </lineage>
</organism>
<comment type="caution">
    <text evidence="2">The sequence shown here is derived from an EMBL/GenBank/DDBJ whole genome shotgun (WGS) entry which is preliminary data.</text>
</comment>
<feature type="chain" id="PRO_5002694859" evidence="1">
    <location>
        <begin position="22"/>
        <end position="184"/>
    </location>
</feature>